<dbReference type="SUPFAM" id="SSF56300">
    <property type="entry name" value="Metallo-dependent phosphatases"/>
    <property type="match status" value="1"/>
</dbReference>
<evidence type="ECO:0000313" key="5">
    <source>
        <dbReference type="Proteomes" id="UP000239649"/>
    </source>
</evidence>
<dbReference type="SMART" id="SM00854">
    <property type="entry name" value="PGA_cap"/>
    <property type="match status" value="1"/>
</dbReference>
<feature type="compositionally biased region" description="Basic and acidic residues" evidence="2">
    <location>
        <begin position="395"/>
        <end position="404"/>
    </location>
</feature>
<dbReference type="PANTHER" id="PTHR33393:SF11">
    <property type="entry name" value="POLYGLUTAMINE SYNTHESIS ACCESSORY PROTEIN RV0574C-RELATED"/>
    <property type="match status" value="1"/>
</dbReference>
<name>A0A2P6V5S3_9CHLO</name>
<reference evidence="4 5" key="1">
    <citation type="journal article" date="2018" name="Plant J.">
        <title>Genome sequences of Chlorella sorokiniana UTEX 1602 and Micractinium conductrix SAG 241.80: implications to maltose excretion by a green alga.</title>
        <authorList>
            <person name="Arriola M.B."/>
            <person name="Velmurugan N."/>
            <person name="Zhang Y."/>
            <person name="Plunkett M.H."/>
            <person name="Hondzo H."/>
            <person name="Barney B.M."/>
        </authorList>
    </citation>
    <scope>NUCLEOTIDE SEQUENCE [LARGE SCALE GENOMIC DNA]</scope>
    <source>
        <strain evidence="4 5">SAG 241.80</strain>
    </source>
</reference>
<evidence type="ECO:0000256" key="1">
    <source>
        <dbReference type="ARBA" id="ARBA00005662"/>
    </source>
</evidence>
<dbReference type="CDD" id="cd07381">
    <property type="entry name" value="MPP_CapA"/>
    <property type="match status" value="1"/>
</dbReference>
<comment type="similarity">
    <text evidence="1">Belongs to the CapA family.</text>
</comment>
<dbReference type="InterPro" id="IPR029052">
    <property type="entry name" value="Metallo-depent_PP-like"/>
</dbReference>
<dbReference type="EMBL" id="LHPF02000026">
    <property type="protein sequence ID" value="PSC69445.1"/>
    <property type="molecule type" value="Genomic_DNA"/>
</dbReference>
<dbReference type="STRING" id="554055.A0A2P6V5S3"/>
<dbReference type="OrthoDB" id="513115at2759"/>
<evidence type="ECO:0000313" key="4">
    <source>
        <dbReference type="EMBL" id="PSC69445.1"/>
    </source>
</evidence>
<sequence length="431" mass="45164">MSGGVALVLLGDVMLGRVVDEALTVLRPAQHMHRVWGDCLPLLRGGMAATGEQQLVAGNLECAVTDAEEKEEKEFNFKLSPANVDALTTARFDFASLANNHSLDYKEQGLHETRRVLAAAGIAAAGAGTAGEAAAPALVERGGCKLAFFCYSDHYETWAATERRPGINYIRPETATPEAVAAQLAAAQAAGADLTVVFVHWGPNWRWRPSKAIQRLARTFVDCGASIVFGHSSHHIKGIEVYRGCPIIYGAGGFIDDYKLDENYRNDLGFLYRCHIGAVGSTSVSADHVGGAGAGRSAGGAGAGEGPSGSGGKPAAGALQPTYLELVPTRIVHMWTAAGRPRYVSEVHIAHGADARWLRSRLREVSAEWGTPLLDGGAGRLIIPLQGGGSSGSGEEAHDRRAGDGEAGAPAGSGSGMRSMLHRLLSVVVGL</sequence>
<dbReference type="Proteomes" id="UP000239649">
    <property type="component" value="Unassembled WGS sequence"/>
</dbReference>
<dbReference type="Gene3D" id="3.60.21.10">
    <property type="match status" value="1"/>
</dbReference>
<feature type="domain" description="Capsule synthesis protein CapA" evidence="3">
    <location>
        <begin position="6"/>
        <end position="258"/>
    </location>
</feature>
<evidence type="ECO:0000256" key="2">
    <source>
        <dbReference type="SAM" id="MobiDB-lite"/>
    </source>
</evidence>
<feature type="compositionally biased region" description="Gly residues" evidence="2">
    <location>
        <begin position="294"/>
        <end position="314"/>
    </location>
</feature>
<dbReference type="InterPro" id="IPR052169">
    <property type="entry name" value="CW_Biosynth-Accessory"/>
</dbReference>
<gene>
    <name evidence="4" type="ORF">C2E20_6956</name>
</gene>
<feature type="region of interest" description="Disordered" evidence="2">
    <location>
        <begin position="294"/>
        <end position="315"/>
    </location>
</feature>
<dbReference type="InterPro" id="IPR019079">
    <property type="entry name" value="Capsule_synth_CapA"/>
</dbReference>
<evidence type="ECO:0000259" key="3">
    <source>
        <dbReference type="SMART" id="SM00854"/>
    </source>
</evidence>
<dbReference type="AlphaFoldDB" id="A0A2P6V5S3"/>
<proteinExistence type="inferred from homology"/>
<feature type="region of interest" description="Disordered" evidence="2">
    <location>
        <begin position="386"/>
        <end position="415"/>
    </location>
</feature>
<accession>A0A2P6V5S3</accession>
<organism evidence="4 5">
    <name type="scientific">Micractinium conductrix</name>
    <dbReference type="NCBI Taxonomy" id="554055"/>
    <lineage>
        <taxon>Eukaryota</taxon>
        <taxon>Viridiplantae</taxon>
        <taxon>Chlorophyta</taxon>
        <taxon>core chlorophytes</taxon>
        <taxon>Trebouxiophyceae</taxon>
        <taxon>Chlorellales</taxon>
        <taxon>Chlorellaceae</taxon>
        <taxon>Chlorella clade</taxon>
        <taxon>Micractinium</taxon>
    </lineage>
</organism>
<protein>
    <submittedName>
        <fullName evidence="4">Poly-gamma-glutamate biosynthesis isoform A</fullName>
    </submittedName>
</protein>
<comment type="caution">
    <text evidence="4">The sequence shown here is derived from an EMBL/GenBank/DDBJ whole genome shotgun (WGS) entry which is preliminary data.</text>
</comment>
<dbReference type="PANTHER" id="PTHR33393">
    <property type="entry name" value="POLYGLUTAMINE SYNTHESIS ACCESSORY PROTEIN RV0574C-RELATED"/>
    <property type="match status" value="1"/>
</dbReference>
<keyword evidence="5" id="KW-1185">Reference proteome</keyword>
<dbReference type="Pfam" id="PF09587">
    <property type="entry name" value="PGA_cap"/>
    <property type="match status" value="1"/>
</dbReference>